<accession>A0A822ZE84</accession>
<dbReference type="Proteomes" id="UP000607653">
    <property type="component" value="Unassembled WGS sequence"/>
</dbReference>
<evidence type="ECO:0000313" key="1">
    <source>
        <dbReference type="EMBL" id="DAD44494.1"/>
    </source>
</evidence>
<proteinExistence type="predicted"/>
<dbReference type="EMBL" id="DUZY01000007">
    <property type="protein sequence ID" value="DAD44494.1"/>
    <property type="molecule type" value="Genomic_DNA"/>
</dbReference>
<gene>
    <name evidence="1" type="ORF">HUJ06_002724</name>
</gene>
<protein>
    <submittedName>
        <fullName evidence="1">Uncharacterized protein</fullName>
    </submittedName>
</protein>
<evidence type="ECO:0000313" key="2">
    <source>
        <dbReference type="Proteomes" id="UP000607653"/>
    </source>
</evidence>
<reference evidence="1 2" key="1">
    <citation type="journal article" date="2020" name="Mol. Biol. Evol.">
        <title>Distinct Expression and Methylation Patterns for Genes with Different Fates following a Single Whole-Genome Duplication in Flowering Plants.</title>
        <authorList>
            <person name="Shi T."/>
            <person name="Rahmani R.S."/>
            <person name="Gugger P.F."/>
            <person name="Wang M."/>
            <person name="Li H."/>
            <person name="Zhang Y."/>
            <person name="Li Z."/>
            <person name="Wang Q."/>
            <person name="Van de Peer Y."/>
            <person name="Marchal K."/>
            <person name="Chen J."/>
        </authorList>
    </citation>
    <scope>NUCLEOTIDE SEQUENCE [LARGE SCALE GENOMIC DNA]</scope>
    <source>
        <tissue evidence="1">Leaf</tissue>
    </source>
</reference>
<dbReference type="AlphaFoldDB" id="A0A822ZE84"/>
<organism evidence="1 2">
    <name type="scientific">Nelumbo nucifera</name>
    <name type="common">Sacred lotus</name>
    <dbReference type="NCBI Taxonomy" id="4432"/>
    <lineage>
        <taxon>Eukaryota</taxon>
        <taxon>Viridiplantae</taxon>
        <taxon>Streptophyta</taxon>
        <taxon>Embryophyta</taxon>
        <taxon>Tracheophyta</taxon>
        <taxon>Spermatophyta</taxon>
        <taxon>Magnoliopsida</taxon>
        <taxon>Proteales</taxon>
        <taxon>Nelumbonaceae</taxon>
        <taxon>Nelumbo</taxon>
    </lineage>
</organism>
<keyword evidence="2" id="KW-1185">Reference proteome</keyword>
<comment type="caution">
    <text evidence="1">The sequence shown here is derived from an EMBL/GenBank/DDBJ whole genome shotgun (WGS) entry which is preliminary data.</text>
</comment>
<sequence>MLNLMIFHTDDERWSSELIWVESPCQAHADRWEPPLDLLSIPFVNSSNSSIPGSLNSWCIRLLHRSSPDFKTE</sequence>
<name>A0A822ZE84_NELNU</name>